<evidence type="ECO:0000256" key="1">
    <source>
        <dbReference type="SAM" id="MobiDB-lite"/>
    </source>
</evidence>
<evidence type="ECO:0000313" key="3">
    <source>
        <dbReference type="EMBL" id="CAD9548717.1"/>
    </source>
</evidence>
<feature type="region of interest" description="Disordered" evidence="1">
    <location>
        <begin position="435"/>
        <end position="463"/>
    </location>
</feature>
<proteinExistence type="predicted"/>
<feature type="compositionally biased region" description="Polar residues" evidence="1">
    <location>
        <begin position="444"/>
        <end position="463"/>
    </location>
</feature>
<keyword evidence="2" id="KW-1133">Transmembrane helix</keyword>
<name>A0A7S2JIF6_9EUKA</name>
<accession>A0A7S2JIF6</accession>
<protein>
    <recommendedName>
        <fullName evidence="4">TIR domain-containing protein</fullName>
    </recommendedName>
</protein>
<feature type="transmembrane region" description="Helical" evidence="2">
    <location>
        <begin position="102"/>
        <end position="125"/>
    </location>
</feature>
<reference evidence="3" key="1">
    <citation type="submission" date="2021-01" db="EMBL/GenBank/DDBJ databases">
        <authorList>
            <person name="Corre E."/>
            <person name="Pelletier E."/>
            <person name="Niang G."/>
            <person name="Scheremetjew M."/>
            <person name="Finn R."/>
            <person name="Kale V."/>
            <person name="Holt S."/>
            <person name="Cochrane G."/>
            <person name="Meng A."/>
            <person name="Brown T."/>
            <person name="Cohen L."/>
        </authorList>
    </citation>
    <scope>NUCLEOTIDE SEQUENCE</scope>
    <source>
        <strain evidence="3">UTEX LB 985</strain>
    </source>
</reference>
<feature type="transmembrane region" description="Helical" evidence="2">
    <location>
        <begin position="12"/>
        <end position="33"/>
    </location>
</feature>
<dbReference type="EMBL" id="HBGU01081443">
    <property type="protein sequence ID" value="CAD9548717.1"/>
    <property type="molecule type" value="Transcribed_RNA"/>
</dbReference>
<keyword evidence="2" id="KW-0472">Membrane</keyword>
<keyword evidence="2" id="KW-0812">Transmembrane</keyword>
<dbReference type="AlphaFoldDB" id="A0A7S2JIF6"/>
<organism evidence="3">
    <name type="scientific">Haptolina brevifila</name>
    <dbReference type="NCBI Taxonomy" id="156173"/>
    <lineage>
        <taxon>Eukaryota</taxon>
        <taxon>Haptista</taxon>
        <taxon>Haptophyta</taxon>
        <taxon>Prymnesiophyceae</taxon>
        <taxon>Prymnesiales</taxon>
        <taxon>Prymnesiaceae</taxon>
        <taxon>Haptolina</taxon>
    </lineage>
</organism>
<feature type="transmembrane region" description="Helical" evidence="2">
    <location>
        <begin position="59"/>
        <end position="81"/>
    </location>
</feature>
<sequence>MMGLALQPRDELAVRLVCFLFTIFYAGLIGVFAEIVSREEVRGGFNPNALIAYSIGDSIYWTAWLVISVCAFLAFSPMMLLRKRSNRSSLRGWAFRVPARLAMAKVWFVGRLVIFFAGVNSVVFYCMRQYEVGGAKKLATPEHDLVVMVAYLATAIFTPKFAREKLVDFISHLGALRHAIAEHRRAASIASLVGNRSTRQALALAKKTFRAIAMDSLSQSDFLTNKDTGLFQKTEIAKLGECDSFISHSWSDDPYEKWAKLTEFNEDFKLDYGKNAKVWLDKACINQDDIDASLACLPVFLSGCSQLFIVAGPTYVTRLWCVMELYTFVQMGGNTDRIIVRSIQGSPAMRDGLMQFDASKAMCYKVEDRQKLLAIIESSFGSFNTFNKIMRTLFAKTNRMSGAVVGAVSRFAESSCKAMAGDRTSSTMLLSNTEAAPVDPGAAQATSAKSLTNGEQAPSEGVSVTVSGLGSTLAGGGATTTIAGDVVSV</sequence>
<gene>
    <name evidence="3" type="ORF">CBRE1094_LOCUS44460</name>
</gene>
<evidence type="ECO:0000256" key="2">
    <source>
        <dbReference type="SAM" id="Phobius"/>
    </source>
</evidence>
<evidence type="ECO:0008006" key="4">
    <source>
        <dbReference type="Google" id="ProtNLM"/>
    </source>
</evidence>